<keyword evidence="2" id="KW-1185">Reference proteome</keyword>
<evidence type="ECO:0000313" key="1">
    <source>
        <dbReference type="EMBL" id="KAH7269701.1"/>
    </source>
</evidence>
<proteinExistence type="predicted"/>
<comment type="caution">
    <text evidence="1">The sequence shown here is derived from an EMBL/GenBank/DDBJ whole genome shotgun (WGS) entry which is preliminary data.</text>
</comment>
<accession>A0A9P9KW99</accession>
<dbReference type="RefSeq" id="XP_046056469.1">
    <property type="nucleotide sequence ID" value="XM_046197528.1"/>
</dbReference>
<dbReference type="AlphaFoldDB" id="A0A9P9KW99"/>
<gene>
    <name evidence="1" type="ORF">BKA55DRAFT_658698</name>
</gene>
<dbReference type="GeneID" id="70227482"/>
<reference evidence="1" key="1">
    <citation type="journal article" date="2021" name="Nat. Commun.">
        <title>Genetic determinants of endophytism in the Arabidopsis root mycobiome.</title>
        <authorList>
            <person name="Mesny F."/>
            <person name="Miyauchi S."/>
            <person name="Thiergart T."/>
            <person name="Pickel B."/>
            <person name="Atanasova L."/>
            <person name="Karlsson M."/>
            <person name="Huettel B."/>
            <person name="Barry K.W."/>
            <person name="Haridas S."/>
            <person name="Chen C."/>
            <person name="Bauer D."/>
            <person name="Andreopoulos W."/>
            <person name="Pangilinan J."/>
            <person name="LaButti K."/>
            <person name="Riley R."/>
            <person name="Lipzen A."/>
            <person name="Clum A."/>
            <person name="Drula E."/>
            <person name="Henrissat B."/>
            <person name="Kohler A."/>
            <person name="Grigoriev I.V."/>
            <person name="Martin F.M."/>
            <person name="Hacquard S."/>
        </authorList>
    </citation>
    <scope>NUCLEOTIDE SEQUENCE</scope>
    <source>
        <strain evidence="1">MPI-CAGE-AT-0023</strain>
    </source>
</reference>
<evidence type="ECO:0000313" key="2">
    <source>
        <dbReference type="Proteomes" id="UP000720189"/>
    </source>
</evidence>
<dbReference type="OrthoDB" id="10376106at2759"/>
<organism evidence="1 2">
    <name type="scientific">Fusarium redolens</name>
    <dbReference type="NCBI Taxonomy" id="48865"/>
    <lineage>
        <taxon>Eukaryota</taxon>
        <taxon>Fungi</taxon>
        <taxon>Dikarya</taxon>
        <taxon>Ascomycota</taxon>
        <taxon>Pezizomycotina</taxon>
        <taxon>Sordariomycetes</taxon>
        <taxon>Hypocreomycetidae</taxon>
        <taxon>Hypocreales</taxon>
        <taxon>Nectriaceae</taxon>
        <taxon>Fusarium</taxon>
        <taxon>Fusarium redolens species complex</taxon>
    </lineage>
</organism>
<dbReference type="Proteomes" id="UP000720189">
    <property type="component" value="Unassembled WGS sequence"/>
</dbReference>
<name>A0A9P9KW99_FUSRE</name>
<sequence length="116" mass="13205">MCELGFGGQRTNRHQGYAPSLVSGKFGYPSSRKFRAHVREAHIYCPVRWRFLSQRILPLLKLKIMPPRYDAEYQSQGRGTAGASRLTSILVKPWAFCGNSERCTVVVRACGLEMLW</sequence>
<protein>
    <submittedName>
        <fullName evidence="1">Uncharacterized protein</fullName>
    </submittedName>
</protein>
<dbReference type="EMBL" id="JAGMUX010000001">
    <property type="protein sequence ID" value="KAH7269701.1"/>
    <property type="molecule type" value="Genomic_DNA"/>
</dbReference>